<dbReference type="InterPro" id="IPR019734">
    <property type="entry name" value="TPR_rpt"/>
</dbReference>
<dbReference type="Pfam" id="PF13432">
    <property type="entry name" value="TPR_16"/>
    <property type="match status" value="4"/>
</dbReference>
<keyword evidence="6" id="KW-1185">Reference proteome</keyword>
<evidence type="ECO:0000313" key="6">
    <source>
        <dbReference type="Proteomes" id="UP000647587"/>
    </source>
</evidence>
<evidence type="ECO:0000256" key="4">
    <source>
        <dbReference type="SAM" id="MobiDB-lite"/>
    </source>
</evidence>
<dbReference type="Proteomes" id="UP000647587">
    <property type="component" value="Unassembled WGS sequence"/>
</dbReference>
<evidence type="ECO:0008006" key="7">
    <source>
        <dbReference type="Google" id="ProtNLM"/>
    </source>
</evidence>
<name>A0ABQ2EKD5_9DEIO</name>
<sequence>MVPYRRFRISGGFDVTHPKRTIMLGLLLGLTTPSSAQGLVEVVTTTSIQNTLLQTPTVSPTVPKVPAPAAAPATPADAARPAVAITPLTDAQRTLLAQAQAAFQAGQYPLARSAFERLIAQNYTHPDAHFGLALTLLAQNDDKGAAFEFTQFQALAPGRYEGPYNLGVIATRQGRFEEALRLYTAAQGLMKDQAPPAAQRQVLEALATEQTRRRDYAALTTTLEGVTTLEPGDLNAQFRLAQARTLSGQGTAALPGVYALLQRAPARVDAALLLADIYVTQGLPDRALRELDAAAGRVTNGGDRAQLLLRKSDILAARGDTRGAVLAAQDATREDARNALAFARLGELRALRGDRPGALTAYQGAVRLAPDSAAYRTGLAAVRLSLGQVAQAARDAAQALRLSPDAATLARALYVQGVSAYQQRQYAQARTALQSSLRRAPSADAALWLGLSAYAQKDYAAAASALAESVKLNPTITARQNLASALLATARYPEAEAIARGLVTESPRNAEAWYLLGLAQRSQQRTAESRQSFKSASNLGHSKAREALK</sequence>
<feature type="region of interest" description="Disordered" evidence="4">
    <location>
        <begin position="526"/>
        <end position="549"/>
    </location>
</feature>
<dbReference type="InterPro" id="IPR051012">
    <property type="entry name" value="CellSynth/LPSAsmb/PSIAsmb"/>
</dbReference>
<dbReference type="PROSITE" id="PS50005">
    <property type="entry name" value="TPR"/>
    <property type="match status" value="1"/>
</dbReference>
<organism evidence="5 6">
    <name type="scientific">Deinococcus malanensis</name>
    <dbReference type="NCBI Taxonomy" id="1706855"/>
    <lineage>
        <taxon>Bacteria</taxon>
        <taxon>Thermotogati</taxon>
        <taxon>Deinococcota</taxon>
        <taxon>Deinococci</taxon>
        <taxon>Deinococcales</taxon>
        <taxon>Deinococcaceae</taxon>
        <taxon>Deinococcus</taxon>
    </lineage>
</organism>
<accession>A0ABQ2EKD5</accession>
<dbReference type="Gene3D" id="1.25.40.10">
    <property type="entry name" value="Tetratricopeptide repeat domain"/>
    <property type="match status" value="5"/>
</dbReference>
<evidence type="ECO:0000313" key="5">
    <source>
        <dbReference type="EMBL" id="GGK15100.1"/>
    </source>
</evidence>
<proteinExistence type="predicted"/>
<dbReference type="InterPro" id="IPR011990">
    <property type="entry name" value="TPR-like_helical_dom_sf"/>
</dbReference>
<dbReference type="PANTHER" id="PTHR45586">
    <property type="entry name" value="TPR REPEAT-CONTAINING PROTEIN PA4667"/>
    <property type="match status" value="1"/>
</dbReference>
<dbReference type="SMART" id="SM00028">
    <property type="entry name" value="TPR"/>
    <property type="match status" value="8"/>
</dbReference>
<evidence type="ECO:0000256" key="1">
    <source>
        <dbReference type="ARBA" id="ARBA00022737"/>
    </source>
</evidence>
<evidence type="ECO:0000256" key="2">
    <source>
        <dbReference type="ARBA" id="ARBA00022803"/>
    </source>
</evidence>
<gene>
    <name evidence="5" type="ORF">GCM10008955_05560</name>
</gene>
<keyword evidence="1" id="KW-0677">Repeat</keyword>
<dbReference type="PANTHER" id="PTHR45586:SF14">
    <property type="entry name" value="TETRATRICOPEPTIDE TPR_2 REPEAT PROTEIN"/>
    <property type="match status" value="1"/>
</dbReference>
<keyword evidence="2 3" id="KW-0802">TPR repeat</keyword>
<evidence type="ECO:0000256" key="3">
    <source>
        <dbReference type="PROSITE-ProRule" id="PRU00339"/>
    </source>
</evidence>
<comment type="caution">
    <text evidence="5">The sequence shown here is derived from an EMBL/GenBank/DDBJ whole genome shotgun (WGS) entry which is preliminary data.</text>
</comment>
<feature type="compositionally biased region" description="Polar residues" evidence="4">
    <location>
        <begin position="526"/>
        <end position="540"/>
    </location>
</feature>
<feature type="repeat" description="TPR" evidence="3">
    <location>
        <begin position="339"/>
        <end position="372"/>
    </location>
</feature>
<dbReference type="EMBL" id="BMPP01000002">
    <property type="protein sequence ID" value="GGK15100.1"/>
    <property type="molecule type" value="Genomic_DNA"/>
</dbReference>
<dbReference type="SUPFAM" id="SSF48452">
    <property type="entry name" value="TPR-like"/>
    <property type="match status" value="2"/>
</dbReference>
<protein>
    <recommendedName>
        <fullName evidence="7">Tetratricopeptide repeat protein</fullName>
    </recommendedName>
</protein>
<reference evidence="6" key="1">
    <citation type="journal article" date="2019" name="Int. J. Syst. Evol. Microbiol.">
        <title>The Global Catalogue of Microorganisms (GCM) 10K type strain sequencing project: providing services to taxonomists for standard genome sequencing and annotation.</title>
        <authorList>
            <consortium name="The Broad Institute Genomics Platform"/>
            <consortium name="The Broad Institute Genome Sequencing Center for Infectious Disease"/>
            <person name="Wu L."/>
            <person name="Ma J."/>
        </authorList>
    </citation>
    <scope>NUCLEOTIDE SEQUENCE [LARGE SCALE GENOMIC DNA]</scope>
    <source>
        <strain evidence="6">JCM 30331</strain>
    </source>
</reference>